<dbReference type="PANTHER" id="PTHR42718">
    <property type="entry name" value="MAJOR FACILITATOR SUPERFAMILY MULTIDRUG TRANSPORTER MFSC"/>
    <property type="match status" value="1"/>
</dbReference>
<evidence type="ECO:0000256" key="1">
    <source>
        <dbReference type="ARBA" id="ARBA00004141"/>
    </source>
</evidence>
<feature type="transmembrane region" description="Helical" evidence="6">
    <location>
        <begin position="142"/>
        <end position="165"/>
    </location>
</feature>
<evidence type="ECO:0000256" key="6">
    <source>
        <dbReference type="SAM" id="Phobius"/>
    </source>
</evidence>
<comment type="caution">
    <text evidence="8">The sequence shown here is derived from an EMBL/GenBank/DDBJ whole genome shotgun (WGS) entry which is preliminary data.</text>
</comment>
<dbReference type="Pfam" id="PF07690">
    <property type="entry name" value="MFS_1"/>
    <property type="match status" value="1"/>
</dbReference>
<dbReference type="Gene3D" id="1.20.1720.10">
    <property type="entry name" value="Multidrug resistance protein D"/>
    <property type="match status" value="1"/>
</dbReference>
<keyword evidence="3 6" id="KW-0812">Transmembrane</keyword>
<dbReference type="GO" id="GO:0022857">
    <property type="term" value="F:transmembrane transporter activity"/>
    <property type="evidence" value="ECO:0007669"/>
    <property type="project" value="InterPro"/>
</dbReference>
<evidence type="ECO:0000259" key="7">
    <source>
        <dbReference type="PROSITE" id="PS50850"/>
    </source>
</evidence>
<evidence type="ECO:0000256" key="4">
    <source>
        <dbReference type="ARBA" id="ARBA00022989"/>
    </source>
</evidence>
<sequence>MQKENPSSLLSAADKVIINTLIFGAILPLLDTSVVNVALHDIGSQFGASLGLSQWTITSYTLAAAGAVPLSGWLTQKIGSKRLWLTSLWIFLFGSLFSGLAWNVETLIFSRVLQGVACGVLLPTMQTIVIEAIGKKKAKSALTAMAIPSVIAPILGPVIAGALLRFADWRMIFWLHVPICAVAIYLGWRNIPKDSRENVIAGFDIIGFLLLCPGMILSIYGIVSPEQPRIRTSACC</sequence>
<feature type="transmembrane region" description="Helical" evidence="6">
    <location>
        <begin position="108"/>
        <end position="130"/>
    </location>
</feature>
<dbReference type="Proteomes" id="UP000270261">
    <property type="component" value="Unassembled WGS sequence"/>
</dbReference>
<organism evidence="8 9">
    <name type="scientific">Lautropia dentalis</name>
    <dbReference type="NCBI Taxonomy" id="2490857"/>
    <lineage>
        <taxon>Bacteria</taxon>
        <taxon>Pseudomonadati</taxon>
        <taxon>Pseudomonadota</taxon>
        <taxon>Betaproteobacteria</taxon>
        <taxon>Burkholderiales</taxon>
        <taxon>Burkholderiaceae</taxon>
        <taxon>Lautropia</taxon>
    </lineage>
</organism>
<protein>
    <submittedName>
        <fullName evidence="8">MFS transporter</fullName>
    </submittedName>
</protein>
<dbReference type="AlphaFoldDB" id="A0A3R8MRY3"/>
<feature type="transmembrane region" description="Helical" evidence="6">
    <location>
        <begin position="83"/>
        <end position="102"/>
    </location>
</feature>
<dbReference type="InterPro" id="IPR036259">
    <property type="entry name" value="MFS_trans_sf"/>
</dbReference>
<evidence type="ECO:0000256" key="5">
    <source>
        <dbReference type="ARBA" id="ARBA00023136"/>
    </source>
</evidence>
<dbReference type="OrthoDB" id="9807274at2"/>
<evidence type="ECO:0000256" key="2">
    <source>
        <dbReference type="ARBA" id="ARBA00022448"/>
    </source>
</evidence>
<keyword evidence="5 6" id="KW-0472">Membrane</keyword>
<feature type="domain" description="Major facilitator superfamily (MFS) profile" evidence="7">
    <location>
        <begin position="17"/>
        <end position="236"/>
    </location>
</feature>
<feature type="transmembrane region" description="Helical" evidence="6">
    <location>
        <begin position="50"/>
        <end position="71"/>
    </location>
</feature>
<proteinExistence type="predicted"/>
<dbReference type="GO" id="GO:0016020">
    <property type="term" value="C:membrane"/>
    <property type="evidence" value="ECO:0007669"/>
    <property type="project" value="UniProtKB-SubCell"/>
</dbReference>
<evidence type="ECO:0000313" key="8">
    <source>
        <dbReference type="EMBL" id="RRN43740.1"/>
    </source>
</evidence>
<dbReference type="EMBL" id="RRUE01000002">
    <property type="protein sequence ID" value="RRN43740.1"/>
    <property type="molecule type" value="Genomic_DNA"/>
</dbReference>
<accession>A0A3R8MRY3</accession>
<feature type="transmembrane region" description="Helical" evidence="6">
    <location>
        <begin position="171"/>
        <end position="188"/>
    </location>
</feature>
<keyword evidence="4 6" id="KW-1133">Transmembrane helix</keyword>
<dbReference type="PANTHER" id="PTHR42718:SF9">
    <property type="entry name" value="MAJOR FACILITATOR SUPERFAMILY MULTIDRUG TRANSPORTER MFSC"/>
    <property type="match status" value="1"/>
</dbReference>
<gene>
    <name evidence="8" type="ORF">EHV23_09985</name>
</gene>
<feature type="transmembrane region" description="Helical" evidence="6">
    <location>
        <begin position="200"/>
        <end position="223"/>
    </location>
</feature>
<dbReference type="InterPro" id="IPR011701">
    <property type="entry name" value="MFS"/>
</dbReference>
<evidence type="ECO:0000313" key="9">
    <source>
        <dbReference type="Proteomes" id="UP000270261"/>
    </source>
</evidence>
<evidence type="ECO:0000256" key="3">
    <source>
        <dbReference type="ARBA" id="ARBA00022692"/>
    </source>
</evidence>
<dbReference type="RefSeq" id="WP_125095944.1">
    <property type="nucleotide sequence ID" value="NZ_RRUE01000002.1"/>
</dbReference>
<keyword evidence="9" id="KW-1185">Reference proteome</keyword>
<keyword evidence="2" id="KW-0813">Transport</keyword>
<name>A0A3R8MRY3_9BURK</name>
<dbReference type="InterPro" id="IPR020846">
    <property type="entry name" value="MFS_dom"/>
</dbReference>
<reference evidence="8 9" key="1">
    <citation type="submission" date="2018-11" db="EMBL/GenBank/DDBJ databases">
        <title>Genome sequencing of Lautropia sp. KCOM 2505 (= ChDC F240).</title>
        <authorList>
            <person name="Kook J.-K."/>
            <person name="Park S.-N."/>
            <person name="Lim Y.K."/>
        </authorList>
    </citation>
    <scope>NUCLEOTIDE SEQUENCE [LARGE SCALE GENOMIC DNA]</scope>
    <source>
        <strain evidence="8 9">KCOM 2505</strain>
    </source>
</reference>
<dbReference type="SUPFAM" id="SSF103473">
    <property type="entry name" value="MFS general substrate transporter"/>
    <property type="match status" value="1"/>
</dbReference>
<dbReference type="PROSITE" id="PS50850">
    <property type="entry name" value="MFS"/>
    <property type="match status" value="1"/>
</dbReference>
<comment type="subcellular location">
    <subcellularLocation>
        <location evidence="1">Membrane</location>
        <topology evidence="1">Multi-pass membrane protein</topology>
    </subcellularLocation>
</comment>